<protein>
    <submittedName>
        <fullName evidence="2">Ig-like domain-containing protein</fullName>
    </submittedName>
</protein>
<dbReference type="SUPFAM" id="SSF49373">
    <property type="entry name" value="Invasin/intimin cell-adhesion fragments"/>
    <property type="match status" value="3"/>
</dbReference>
<accession>A0ABV1KRQ2</accession>
<dbReference type="Gene3D" id="3.20.20.80">
    <property type="entry name" value="Glycosidases"/>
    <property type="match status" value="1"/>
</dbReference>
<proteinExistence type="predicted"/>
<name>A0ABV1KRQ2_9BACL</name>
<dbReference type="Gene3D" id="2.60.40.1080">
    <property type="match status" value="3"/>
</dbReference>
<dbReference type="Pfam" id="PF02368">
    <property type="entry name" value="Big_2"/>
    <property type="match status" value="1"/>
</dbReference>
<feature type="domain" description="BIG2" evidence="1">
    <location>
        <begin position="496"/>
        <end position="585"/>
    </location>
</feature>
<feature type="domain" description="BIG2" evidence="1">
    <location>
        <begin position="695"/>
        <end position="761"/>
    </location>
</feature>
<dbReference type="SMART" id="SM00635">
    <property type="entry name" value="BID_2"/>
    <property type="match status" value="3"/>
</dbReference>
<dbReference type="EMBL" id="JASKHM010000005">
    <property type="protein sequence ID" value="MEQ4482736.1"/>
    <property type="molecule type" value="Genomic_DNA"/>
</dbReference>
<comment type="caution">
    <text evidence="2">The sequence shown here is derived from an EMBL/GenBank/DDBJ whole genome shotgun (WGS) entry which is preliminary data.</text>
</comment>
<sequence length="864" mass="93400">MAWNDANATLDTVVIPAKVTSGPFLDPAVNQRVIDFMEYDSLIVAKSINYLCSAIKDETNNKRICGAPYGYTFENAQFNNISGHLAFSYLLDSPYVDFFASPFTYNTRQLDGYTGWHGFADSTRNHGKLWLGEDDTQTHVNTPPPGSIDAAIKFATNENESKAILWKDFMAGLTKGFGHWWYDNTGQGHVNTPGLIHQVALMNSLAEAANSKPFQNWMEVALVVDEKSQFYQTPAESSINNKLISFRTNMGKMGIPFDVLSLDDVVAGKANNYKMYVFANSFALTSDQRAAIRSLRHDNKAFVWINFPGIIDISTKSASYTALQDITWLDLRLASKDGSGNLTEAPLSNLFSSFTNSNPPHMFAIANPNDTTLASSPNGKTTVIKSNKTTWLSYFADDINLLTPALLRGIAADANVHVYNFNNHFASADNRFVAVTLPGGGTTEVIKFPINGTVYEVISDTEYSITTNSLTVDASLPRTYVFYYGTRASLGMIRPVAPSATAHHIDLAKGETANLKMYPTQTKKLDPDIMTAENFEVTEGKSISWSSDNPSIATVNGSGEVTAVSVGTTTIRASSVGLTGTQIVEVVPGNTFKSIMITVPNISMNKGSTYSPVLKRVNLDGTTAIISSSSATWTSRNPDTASVSSSGIITANYDGAVVVGVLYMGEEASLAVNVNDTANIPRDVWFTNAGYVRFDTVSGSFALNTHAVDKNIVETDVTATASYLSSNPAVATVSSTGVITPVANGITLITASKYNKYAFCLVEVSRVEMDPMTIGIASTMNVGQTQTPTVTPKSQFSTVTKSWNVVSGNSVQITNGGNSIYAASTGLSKVEGIIDFYYPKYDIITNVVSGRQGHIRPVYTVNVN</sequence>
<gene>
    <name evidence="2" type="ORF">QJS35_10045</name>
</gene>
<dbReference type="InterPro" id="IPR008964">
    <property type="entry name" value="Invasin/intimin_cell_adhesion"/>
</dbReference>
<feature type="domain" description="BIG2" evidence="1">
    <location>
        <begin position="591"/>
        <end position="672"/>
    </location>
</feature>
<reference evidence="2 3" key="1">
    <citation type="journal article" date="2023" name="Genome Announc.">
        <title>Pan-Genome Analyses of the Genus Cohnella and Proposal of the Novel Species Cohnella silvisoli sp. nov., Isolated from Forest Soil.</title>
        <authorList>
            <person name="Wang C."/>
            <person name="Mao L."/>
            <person name="Bao G."/>
            <person name="Zhu H."/>
        </authorList>
    </citation>
    <scope>NUCLEOTIDE SEQUENCE [LARGE SCALE GENOMIC DNA]</scope>
    <source>
        <strain evidence="2 3">NL03-T5-1</strain>
    </source>
</reference>
<evidence type="ECO:0000259" key="1">
    <source>
        <dbReference type="SMART" id="SM00635"/>
    </source>
</evidence>
<dbReference type="RefSeq" id="WP_232185451.1">
    <property type="nucleotide sequence ID" value="NZ_JAIOAP010000005.1"/>
</dbReference>
<dbReference type="Proteomes" id="UP001493487">
    <property type="component" value="Unassembled WGS sequence"/>
</dbReference>
<dbReference type="InterPro" id="IPR003343">
    <property type="entry name" value="Big_2"/>
</dbReference>
<keyword evidence="3" id="KW-1185">Reference proteome</keyword>
<evidence type="ECO:0000313" key="2">
    <source>
        <dbReference type="EMBL" id="MEQ4482736.1"/>
    </source>
</evidence>
<evidence type="ECO:0000313" key="3">
    <source>
        <dbReference type="Proteomes" id="UP001493487"/>
    </source>
</evidence>
<organism evidence="2 3">
    <name type="scientific">Cohnella silvisoli</name>
    <dbReference type="NCBI Taxonomy" id="2873699"/>
    <lineage>
        <taxon>Bacteria</taxon>
        <taxon>Bacillati</taxon>
        <taxon>Bacillota</taxon>
        <taxon>Bacilli</taxon>
        <taxon>Bacillales</taxon>
        <taxon>Paenibacillaceae</taxon>
        <taxon>Cohnella</taxon>
    </lineage>
</organism>